<protein>
    <recommendedName>
        <fullName evidence="6">Peptidase C1A papain C-terminal domain-containing protein</fullName>
    </recommendedName>
</protein>
<dbReference type="EMBL" id="MN740207">
    <property type="protein sequence ID" value="QHT93389.1"/>
    <property type="molecule type" value="Genomic_DNA"/>
</dbReference>
<dbReference type="GO" id="GO:0008234">
    <property type="term" value="F:cysteine-type peptidase activity"/>
    <property type="evidence" value="ECO:0007669"/>
    <property type="project" value="InterPro"/>
</dbReference>
<evidence type="ECO:0000259" key="3">
    <source>
        <dbReference type="SMART" id="SM00645"/>
    </source>
</evidence>
<evidence type="ECO:0000256" key="2">
    <source>
        <dbReference type="ARBA" id="ARBA00023157"/>
    </source>
</evidence>
<proteinExistence type="inferred from homology"/>
<dbReference type="SMART" id="SM00848">
    <property type="entry name" value="Inhibitor_I29"/>
    <property type="match status" value="1"/>
</dbReference>
<dbReference type="PROSITE" id="PS00639">
    <property type="entry name" value="THIOL_PROTEASE_HIS"/>
    <property type="match status" value="1"/>
</dbReference>
<dbReference type="SMART" id="SM00645">
    <property type="entry name" value="Pept_C1"/>
    <property type="match status" value="1"/>
</dbReference>
<comment type="similarity">
    <text evidence="1">Belongs to the peptidase C1 family.</text>
</comment>
<evidence type="ECO:0008006" key="6">
    <source>
        <dbReference type="Google" id="ProtNLM"/>
    </source>
</evidence>
<dbReference type="CDD" id="cd02248">
    <property type="entry name" value="Peptidase_C1A"/>
    <property type="match status" value="1"/>
</dbReference>
<dbReference type="Pfam" id="PF08246">
    <property type="entry name" value="Inhibitor_I29"/>
    <property type="match status" value="1"/>
</dbReference>
<reference evidence="5" key="1">
    <citation type="journal article" date="2020" name="Nature">
        <title>Giant virus diversity and host interactions through global metagenomics.</title>
        <authorList>
            <person name="Schulz F."/>
            <person name="Roux S."/>
            <person name="Paez-Espino D."/>
            <person name="Jungbluth S."/>
            <person name="Walsh D.A."/>
            <person name="Denef V.J."/>
            <person name="McMahon K.D."/>
            <person name="Konstantinidis K.T."/>
            <person name="Eloe-Fadrosh E.A."/>
            <person name="Kyrpides N.C."/>
            <person name="Woyke T."/>
        </authorList>
    </citation>
    <scope>NUCLEOTIDE SEQUENCE</scope>
    <source>
        <strain evidence="5">GVMAG-M-3300024252-29</strain>
    </source>
</reference>
<dbReference type="SUPFAM" id="SSF54001">
    <property type="entry name" value="Cysteine proteinases"/>
    <property type="match status" value="1"/>
</dbReference>
<dbReference type="InterPro" id="IPR039417">
    <property type="entry name" value="Peptidase_C1A_papain-like"/>
</dbReference>
<dbReference type="InterPro" id="IPR013201">
    <property type="entry name" value="Prot_inhib_I29"/>
</dbReference>
<sequence>MFSNALLLGTFLCVITGINGSSLHTRFGQWIQEHEIKFINSAHEYRAFDNWVENDRHIETTNFKNLTYTLGHNQFSGMDETEFALYMGLNTNNVGDADETSHLRGARLYLGDIVAADSVDWVKAGAVTPVKNQGQCGSCWSFSTTGALEGAYFIRYGKLVSFSEQQLVSCDNRQNGGKDMGCNGGLMDNAFSWIEKNGGLCTEADYPYTSGTTISAGTCETSCANVDNSQIHSFADVPAKSDDNMMDTLNIQPVSIAIQADQKDFQLYKSGVYTGVCGTQLDHGVLAVGYGTMNGEDYYLVKNSWGTTWGDKGYIYLGRGKQFNNGSGQCGMLLQASYPVV</sequence>
<dbReference type="InterPro" id="IPR000668">
    <property type="entry name" value="Peptidase_C1A_C"/>
</dbReference>
<keyword evidence="2" id="KW-1015">Disulfide bond</keyword>
<feature type="domain" description="Peptidase C1A papain C-terminal" evidence="3">
    <location>
        <begin position="115"/>
        <end position="340"/>
    </location>
</feature>
<dbReference type="Pfam" id="PF00112">
    <property type="entry name" value="Peptidase_C1"/>
    <property type="match status" value="1"/>
</dbReference>
<dbReference type="InterPro" id="IPR025660">
    <property type="entry name" value="Pept_his_AS"/>
</dbReference>
<dbReference type="Gene3D" id="3.90.70.10">
    <property type="entry name" value="Cysteine proteinases"/>
    <property type="match status" value="1"/>
</dbReference>
<dbReference type="PANTHER" id="PTHR12411">
    <property type="entry name" value="CYSTEINE PROTEASE FAMILY C1-RELATED"/>
    <property type="match status" value="1"/>
</dbReference>
<name>A0A6C0IKP2_9ZZZZ</name>
<dbReference type="PROSITE" id="PS00139">
    <property type="entry name" value="THIOL_PROTEASE_CYS"/>
    <property type="match status" value="1"/>
</dbReference>
<dbReference type="InterPro" id="IPR038765">
    <property type="entry name" value="Papain-like_cys_pep_sf"/>
</dbReference>
<accession>A0A6C0IKP2</accession>
<feature type="domain" description="Cathepsin propeptide inhibitor" evidence="4">
    <location>
        <begin position="27"/>
        <end position="83"/>
    </location>
</feature>
<dbReference type="InterPro" id="IPR000169">
    <property type="entry name" value="Pept_cys_AS"/>
</dbReference>
<organism evidence="5">
    <name type="scientific">viral metagenome</name>
    <dbReference type="NCBI Taxonomy" id="1070528"/>
    <lineage>
        <taxon>unclassified sequences</taxon>
        <taxon>metagenomes</taxon>
        <taxon>organismal metagenomes</taxon>
    </lineage>
</organism>
<dbReference type="InterPro" id="IPR013128">
    <property type="entry name" value="Peptidase_C1A"/>
</dbReference>
<dbReference type="PRINTS" id="PR00705">
    <property type="entry name" value="PAPAIN"/>
</dbReference>
<evidence type="ECO:0000313" key="5">
    <source>
        <dbReference type="EMBL" id="QHT93389.1"/>
    </source>
</evidence>
<dbReference type="FunFam" id="3.90.70.10:FF:000332">
    <property type="entry name" value="Cathepsin L1"/>
    <property type="match status" value="1"/>
</dbReference>
<evidence type="ECO:0000259" key="4">
    <source>
        <dbReference type="SMART" id="SM00848"/>
    </source>
</evidence>
<dbReference type="AlphaFoldDB" id="A0A6C0IKP2"/>
<dbReference type="GO" id="GO:0006508">
    <property type="term" value="P:proteolysis"/>
    <property type="evidence" value="ECO:0007669"/>
    <property type="project" value="InterPro"/>
</dbReference>
<evidence type="ECO:0000256" key="1">
    <source>
        <dbReference type="ARBA" id="ARBA00008455"/>
    </source>
</evidence>